<evidence type="ECO:0000256" key="12">
    <source>
        <dbReference type="ARBA" id="ARBA00023136"/>
    </source>
</evidence>
<keyword evidence="8 14" id="KW-1133">Transmembrane helix</keyword>
<proteinExistence type="predicted"/>
<feature type="binding site" description="axial binding residue" evidence="13">
    <location>
        <position position="63"/>
    </location>
    <ligand>
        <name>heme b</name>
        <dbReference type="ChEBI" id="CHEBI:60344"/>
        <label>1</label>
    </ligand>
    <ligandPart>
        <name>Fe</name>
        <dbReference type="ChEBI" id="CHEBI:18248"/>
    </ligandPart>
</feature>
<feature type="transmembrane region" description="Helical" evidence="14">
    <location>
        <begin position="187"/>
        <end position="210"/>
    </location>
</feature>
<dbReference type="GO" id="GO:0046872">
    <property type="term" value="F:metal ion binding"/>
    <property type="evidence" value="ECO:0007669"/>
    <property type="project" value="UniProtKB-KW"/>
</dbReference>
<dbReference type="GO" id="GO:0019645">
    <property type="term" value="P:anaerobic electron transport chain"/>
    <property type="evidence" value="ECO:0007669"/>
    <property type="project" value="TreeGrafter"/>
</dbReference>
<comment type="caution">
    <text evidence="16">The sequence shown here is derived from an EMBL/GenBank/DDBJ whole genome shotgun (WGS) entry which is preliminary data.</text>
</comment>
<evidence type="ECO:0000256" key="3">
    <source>
        <dbReference type="ARBA" id="ARBA00022475"/>
    </source>
</evidence>
<feature type="transmembrane region" description="Helical" evidence="14">
    <location>
        <begin position="6"/>
        <end position="27"/>
    </location>
</feature>
<feature type="binding site" description="axial binding residue" evidence="13">
    <location>
        <position position="53"/>
    </location>
    <ligand>
        <name>heme b</name>
        <dbReference type="ChEBI" id="CHEBI:60344"/>
        <label>1</label>
    </ligand>
    <ligandPart>
        <name>Fe</name>
        <dbReference type="ChEBI" id="CHEBI:18248"/>
    </ligandPart>
</feature>
<evidence type="ECO:0000256" key="6">
    <source>
        <dbReference type="ARBA" id="ARBA00022723"/>
    </source>
</evidence>
<keyword evidence="5 14" id="KW-0812">Transmembrane</keyword>
<keyword evidence="2" id="KW-0813">Transport</keyword>
<dbReference type="InterPro" id="IPR023234">
    <property type="entry name" value="NarG-like_domain"/>
</dbReference>
<evidence type="ECO:0000256" key="13">
    <source>
        <dbReference type="PIRSR" id="PIRSR603816-1"/>
    </source>
</evidence>
<evidence type="ECO:0000256" key="7">
    <source>
        <dbReference type="ARBA" id="ARBA00022982"/>
    </source>
</evidence>
<evidence type="ECO:0000256" key="11">
    <source>
        <dbReference type="ARBA" id="ARBA00023063"/>
    </source>
</evidence>
<evidence type="ECO:0000256" key="1">
    <source>
        <dbReference type="ARBA" id="ARBA00004651"/>
    </source>
</evidence>
<feature type="binding site" description="axial binding residue" evidence="13">
    <location>
        <position position="201"/>
    </location>
    <ligand>
        <name>heme b</name>
        <dbReference type="ChEBI" id="CHEBI:60344"/>
        <label>1</label>
    </ligand>
    <ligandPart>
        <name>Fe</name>
        <dbReference type="ChEBI" id="CHEBI:18248"/>
    </ligandPart>
</feature>
<dbReference type="Pfam" id="PF02665">
    <property type="entry name" value="Nitrate_red_gam"/>
    <property type="match status" value="1"/>
</dbReference>
<gene>
    <name evidence="16" type="ORF">HMPREF0872_06985</name>
</gene>
<evidence type="ECO:0000256" key="5">
    <source>
        <dbReference type="ARBA" id="ARBA00022692"/>
    </source>
</evidence>
<dbReference type="RefSeq" id="WP_038152947.1">
    <property type="nucleotide sequence ID" value="NZ_JRNT01000026.1"/>
</dbReference>
<dbReference type="PANTHER" id="PTHR30598:SF3">
    <property type="entry name" value="RESPIRATORY NITRATE REDUCTASE 1 GAMMA CHAIN"/>
    <property type="match status" value="1"/>
</dbReference>
<feature type="transmembrane region" description="Helical" evidence="14">
    <location>
        <begin position="47"/>
        <end position="66"/>
    </location>
</feature>
<dbReference type="eggNOG" id="COG2181">
    <property type="taxonomic scope" value="Bacteria"/>
</dbReference>
<feature type="domain" description="NarG-like" evidence="15">
    <location>
        <begin position="4"/>
        <end position="219"/>
    </location>
</feature>
<dbReference type="InterPro" id="IPR036197">
    <property type="entry name" value="NarG-like_sf"/>
</dbReference>
<dbReference type="NCBIfam" id="TIGR00351">
    <property type="entry name" value="narI"/>
    <property type="match status" value="1"/>
</dbReference>
<feature type="binding site" description="axial binding residue" evidence="13">
    <location>
        <position position="183"/>
    </location>
    <ligand>
        <name>heme b</name>
        <dbReference type="ChEBI" id="CHEBI:60344"/>
        <label>1</label>
    </ligand>
    <ligandPart>
        <name>Fe</name>
        <dbReference type="ChEBI" id="CHEBI:18248"/>
    </ligandPart>
</feature>
<evidence type="ECO:0000313" key="16">
    <source>
        <dbReference type="EMBL" id="KGF46867.1"/>
    </source>
</evidence>
<keyword evidence="12 14" id="KW-0472">Membrane</keyword>
<dbReference type="SUPFAM" id="SSF103501">
    <property type="entry name" value="Respiratory nitrate reductase 1 gamma chain"/>
    <property type="match status" value="1"/>
</dbReference>
<reference evidence="16 17" key="1">
    <citation type="submission" date="2014-07" db="EMBL/GenBank/DDBJ databases">
        <authorList>
            <person name="McCorrison J."/>
            <person name="Sanka R."/>
            <person name="Torralba M."/>
            <person name="Gillis M."/>
            <person name="Haft D.H."/>
            <person name="Methe B."/>
            <person name="Sutton G."/>
            <person name="Nelson K.E."/>
        </authorList>
    </citation>
    <scope>NUCLEOTIDE SEQUENCE [LARGE SCALE GENOMIC DNA]</scope>
    <source>
        <strain evidence="16 17">DNF00314</strain>
    </source>
</reference>
<dbReference type="PANTHER" id="PTHR30598">
    <property type="entry name" value="NITRATE REDUCTASE PRIVATE CHAPERONE, REDOX ENZYME MATURATION PROTEIN REMP FAMILY"/>
    <property type="match status" value="1"/>
</dbReference>
<dbReference type="FunFam" id="1.20.950.20:FF:000001">
    <property type="entry name" value="Respiratory nitrate reductase subunit gamma"/>
    <property type="match status" value="1"/>
</dbReference>
<keyword evidence="6" id="KW-0479">Metal-binding</keyword>
<dbReference type="Proteomes" id="UP000029628">
    <property type="component" value="Unassembled WGS sequence"/>
</dbReference>
<keyword evidence="10 13" id="KW-0408">Iron</keyword>
<evidence type="ECO:0000256" key="2">
    <source>
        <dbReference type="ARBA" id="ARBA00022448"/>
    </source>
</evidence>
<dbReference type="GO" id="GO:0009055">
    <property type="term" value="F:electron transfer activity"/>
    <property type="evidence" value="ECO:0007669"/>
    <property type="project" value="TreeGrafter"/>
</dbReference>
<evidence type="ECO:0000259" key="15">
    <source>
        <dbReference type="Pfam" id="PF02665"/>
    </source>
</evidence>
<organism evidence="16 17">
    <name type="scientific">Veillonella montpellierensis DNF00314</name>
    <dbReference type="NCBI Taxonomy" id="1401067"/>
    <lineage>
        <taxon>Bacteria</taxon>
        <taxon>Bacillati</taxon>
        <taxon>Bacillota</taxon>
        <taxon>Negativicutes</taxon>
        <taxon>Veillonellales</taxon>
        <taxon>Veillonellaceae</taxon>
        <taxon>Veillonella</taxon>
    </lineage>
</organism>
<dbReference type="GO" id="GO:0005886">
    <property type="term" value="C:plasma membrane"/>
    <property type="evidence" value="ECO:0007669"/>
    <property type="project" value="UniProtKB-SubCell"/>
</dbReference>
<accession>A0A096BVW9</accession>
<feature type="transmembrane region" description="Helical" evidence="14">
    <location>
        <begin position="125"/>
        <end position="144"/>
    </location>
</feature>
<evidence type="ECO:0000256" key="4">
    <source>
        <dbReference type="ARBA" id="ARBA00022617"/>
    </source>
</evidence>
<keyword evidence="4 13" id="KW-0349">Heme</keyword>
<name>A0A096BVW9_9FIRM</name>
<dbReference type="GO" id="GO:0020037">
    <property type="term" value="F:heme binding"/>
    <property type="evidence" value="ECO:0007669"/>
    <property type="project" value="TreeGrafter"/>
</dbReference>
<evidence type="ECO:0000313" key="17">
    <source>
        <dbReference type="Proteomes" id="UP000029628"/>
    </source>
</evidence>
<dbReference type="GO" id="GO:0008940">
    <property type="term" value="F:nitrate reductase activity"/>
    <property type="evidence" value="ECO:0007669"/>
    <property type="project" value="InterPro"/>
</dbReference>
<keyword evidence="9" id="KW-0560">Oxidoreductase</keyword>
<keyword evidence="3" id="KW-1003">Cell membrane</keyword>
<feature type="transmembrane region" description="Helical" evidence="14">
    <location>
        <begin position="86"/>
        <end position="105"/>
    </location>
</feature>
<dbReference type="AlphaFoldDB" id="A0A096BVW9"/>
<protein>
    <submittedName>
        <fullName evidence="16">Nitrate reductase</fullName>
    </submittedName>
</protein>
<dbReference type="GO" id="GO:0042128">
    <property type="term" value="P:nitrate assimilation"/>
    <property type="evidence" value="ECO:0007669"/>
    <property type="project" value="UniProtKB-KW"/>
</dbReference>
<dbReference type="EMBL" id="JRNT01000026">
    <property type="protein sequence ID" value="KGF46867.1"/>
    <property type="molecule type" value="Genomic_DNA"/>
</dbReference>
<dbReference type="InterPro" id="IPR051936">
    <property type="entry name" value="Heme-iron_electron_transfer"/>
</dbReference>
<dbReference type="InterPro" id="IPR003816">
    <property type="entry name" value="Nitrate_red_gam"/>
</dbReference>
<comment type="subcellular location">
    <subcellularLocation>
        <location evidence="1">Cell membrane</location>
        <topology evidence="1">Multi-pass membrane protein</topology>
    </subcellularLocation>
</comment>
<evidence type="ECO:0000256" key="8">
    <source>
        <dbReference type="ARBA" id="ARBA00022989"/>
    </source>
</evidence>
<keyword evidence="17" id="KW-1185">Reference proteome</keyword>
<keyword evidence="11" id="KW-0534">Nitrate assimilation</keyword>
<evidence type="ECO:0000256" key="14">
    <source>
        <dbReference type="SAM" id="Phobius"/>
    </source>
</evidence>
<sequence>MKLFIYGILPYIALTVFLAGTILRYVYFERNWTTKSSEFLSKSDIRYSNNIFHAGLIMAFGGHVIGLCIPESWTLSIGMTNEVYHFVSLAGGLPAAILIIIGYILLMKRRFTNPYLRANTSRMDIVLYILLGITLLTGCSSTLYNTVNHFDYRQFISPWFRSLWTLSPDIELMEHIPMIFKIHMVSWQLLAIVFPFTRLVHCLSFPFTYLHRSPIVYRKNK</sequence>
<dbReference type="Gene3D" id="1.20.950.20">
    <property type="entry name" value="Transmembrane di-heme cytochromes, Chain C"/>
    <property type="match status" value="1"/>
</dbReference>
<evidence type="ECO:0000256" key="10">
    <source>
        <dbReference type="ARBA" id="ARBA00023004"/>
    </source>
</evidence>
<dbReference type="GO" id="GO:0009325">
    <property type="term" value="C:nitrate reductase complex"/>
    <property type="evidence" value="ECO:0007669"/>
    <property type="project" value="InterPro"/>
</dbReference>
<keyword evidence="7" id="KW-0249">Electron transport</keyword>
<evidence type="ECO:0000256" key="9">
    <source>
        <dbReference type="ARBA" id="ARBA00023002"/>
    </source>
</evidence>